<dbReference type="InterPro" id="IPR002716">
    <property type="entry name" value="PIN_dom"/>
</dbReference>
<proteinExistence type="predicted"/>
<sequence>MRLLLDTHAIYWYVEGSPHLSETARSLIQDAANEILISPASCWEVAVKVSIGEMILDRPHEDSLGLMHDDHGFRILPIETAHTAFLGRMPFVPGHKDPFDRLLSAQSLVERAPMVSADAALDAHGVTRIW</sequence>
<evidence type="ECO:0000313" key="2">
    <source>
        <dbReference type="EMBL" id="QEH32451.1"/>
    </source>
</evidence>
<dbReference type="EMBL" id="CP042997">
    <property type="protein sequence ID" value="QEH32451.1"/>
    <property type="molecule type" value="Genomic_DNA"/>
</dbReference>
<dbReference type="InterPro" id="IPR041705">
    <property type="entry name" value="PIN_Sll0205"/>
</dbReference>
<protein>
    <recommendedName>
        <fullName evidence="1">PIN domain-containing protein</fullName>
    </recommendedName>
</protein>
<keyword evidence="3" id="KW-1185">Reference proteome</keyword>
<dbReference type="AlphaFoldDB" id="A0A5B9VX60"/>
<name>A0A5B9VX60_9BACT</name>
<dbReference type="OrthoDB" id="9798990at2"/>
<dbReference type="RefSeq" id="WP_148591641.1">
    <property type="nucleotide sequence ID" value="NZ_CP042997.1"/>
</dbReference>
<dbReference type="SUPFAM" id="SSF88723">
    <property type="entry name" value="PIN domain-like"/>
    <property type="match status" value="1"/>
</dbReference>
<dbReference type="InterPro" id="IPR029060">
    <property type="entry name" value="PIN-like_dom_sf"/>
</dbReference>
<accession>A0A5B9VX60</accession>
<feature type="domain" description="PIN" evidence="1">
    <location>
        <begin position="4"/>
        <end position="122"/>
    </location>
</feature>
<reference evidence="2 3" key="1">
    <citation type="submission" date="2019-08" db="EMBL/GenBank/DDBJ databases">
        <title>Deep-cultivation of Planctomycetes and their phenomic and genomic characterization uncovers novel biology.</title>
        <authorList>
            <person name="Wiegand S."/>
            <person name="Jogler M."/>
            <person name="Boedeker C."/>
            <person name="Pinto D."/>
            <person name="Vollmers J."/>
            <person name="Rivas-Marin E."/>
            <person name="Kohn T."/>
            <person name="Peeters S.H."/>
            <person name="Heuer A."/>
            <person name="Rast P."/>
            <person name="Oberbeckmann S."/>
            <person name="Bunk B."/>
            <person name="Jeske O."/>
            <person name="Meyerdierks A."/>
            <person name="Storesund J.E."/>
            <person name="Kallscheuer N."/>
            <person name="Luecker S."/>
            <person name="Lage O.M."/>
            <person name="Pohl T."/>
            <person name="Merkel B.J."/>
            <person name="Hornburger P."/>
            <person name="Mueller R.-W."/>
            <person name="Bruemmer F."/>
            <person name="Labrenz M."/>
            <person name="Spormann A.M."/>
            <person name="Op den Camp H."/>
            <person name="Overmann J."/>
            <person name="Amann R."/>
            <person name="Jetten M.S.M."/>
            <person name="Mascher T."/>
            <person name="Medema M.H."/>
            <person name="Devos D.P."/>
            <person name="Kaster A.-K."/>
            <person name="Ovreas L."/>
            <person name="Rohde M."/>
            <person name="Galperin M.Y."/>
            <person name="Jogler C."/>
        </authorList>
    </citation>
    <scope>NUCLEOTIDE SEQUENCE [LARGE SCALE GENOMIC DNA]</scope>
    <source>
        <strain evidence="2 3">OJF2</strain>
    </source>
</reference>
<dbReference type="Proteomes" id="UP000324233">
    <property type="component" value="Chromosome"/>
</dbReference>
<dbReference type="Gene3D" id="3.40.50.1010">
    <property type="entry name" value="5'-nuclease"/>
    <property type="match status" value="1"/>
</dbReference>
<dbReference type="Pfam" id="PF01850">
    <property type="entry name" value="PIN"/>
    <property type="match status" value="1"/>
</dbReference>
<dbReference type="InterPro" id="IPR052919">
    <property type="entry name" value="TA_system_RNase"/>
</dbReference>
<evidence type="ECO:0000313" key="3">
    <source>
        <dbReference type="Proteomes" id="UP000324233"/>
    </source>
</evidence>
<dbReference type="CDD" id="cd09872">
    <property type="entry name" value="PIN_Sll0205-like"/>
    <property type="match status" value="1"/>
</dbReference>
<dbReference type="KEGG" id="agv:OJF2_09220"/>
<evidence type="ECO:0000259" key="1">
    <source>
        <dbReference type="Pfam" id="PF01850"/>
    </source>
</evidence>
<dbReference type="PANTHER" id="PTHR36173:SF2">
    <property type="entry name" value="RIBONUCLEASE VAPC16"/>
    <property type="match status" value="1"/>
</dbReference>
<dbReference type="PANTHER" id="PTHR36173">
    <property type="entry name" value="RIBONUCLEASE VAPC16-RELATED"/>
    <property type="match status" value="1"/>
</dbReference>
<organism evidence="2 3">
    <name type="scientific">Aquisphaera giovannonii</name>
    <dbReference type="NCBI Taxonomy" id="406548"/>
    <lineage>
        <taxon>Bacteria</taxon>
        <taxon>Pseudomonadati</taxon>
        <taxon>Planctomycetota</taxon>
        <taxon>Planctomycetia</taxon>
        <taxon>Isosphaerales</taxon>
        <taxon>Isosphaeraceae</taxon>
        <taxon>Aquisphaera</taxon>
    </lineage>
</organism>
<gene>
    <name evidence="2" type="ORF">OJF2_09220</name>
</gene>